<dbReference type="EMBL" id="KB445642">
    <property type="protein sequence ID" value="EMD64666.1"/>
    <property type="molecule type" value="Genomic_DNA"/>
</dbReference>
<keyword evidence="3" id="KW-1185">Reference proteome</keyword>
<dbReference type="KEGG" id="bsc:COCSADRAFT_36041"/>
<dbReference type="RefSeq" id="XP_007699081.1">
    <property type="nucleotide sequence ID" value="XM_007700891.1"/>
</dbReference>
<evidence type="ECO:0000256" key="1">
    <source>
        <dbReference type="SAM" id="SignalP"/>
    </source>
</evidence>
<reference evidence="3" key="2">
    <citation type="journal article" date="2013" name="PLoS Genet.">
        <title>Comparative genome structure, secondary metabolite, and effector coding capacity across Cochliobolus pathogens.</title>
        <authorList>
            <person name="Condon B.J."/>
            <person name="Leng Y."/>
            <person name="Wu D."/>
            <person name="Bushley K.E."/>
            <person name="Ohm R.A."/>
            <person name="Otillar R."/>
            <person name="Martin J."/>
            <person name="Schackwitz W."/>
            <person name="Grimwood J."/>
            <person name="MohdZainudin N."/>
            <person name="Xue C."/>
            <person name="Wang R."/>
            <person name="Manning V.A."/>
            <person name="Dhillon B."/>
            <person name="Tu Z.J."/>
            <person name="Steffenson B.J."/>
            <person name="Salamov A."/>
            <person name="Sun H."/>
            <person name="Lowry S."/>
            <person name="LaButti K."/>
            <person name="Han J."/>
            <person name="Copeland A."/>
            <person name="Lindquist E."/>
            <person name="Barry K."/>
            <person name="Schmutz J."/>
            <person name="Baker S.E."/>
            <person name="Ciuffetti L.M."/>
            <person name="Grigoriev I.V."/>
            <person name="Zhong S."/>
            <person name="Turgeon B.G."/>
        </authorList>
    </citation>
    <scope>NUCLEOTIDE SEQUENCE [LARGE SCALE GENOMIC DNA]</scope>
    <source>
        <strain evidence="3">ND90Pr / ATCC 201652</strain>
    </source>
</reference>
<accession>M2T630</accession>
<dbReference type="AlphaFoldDB" id="M2T630"/>
<evidence type="ECO:0000313" key="2">
    <source>
        <dbReference type="EMBL" id="EMD64666.1"/>
    </source>
</evidence>
<organism evidence="2 3">
    <name type="scientific">Cochliobolus sativus (strain ND90Pr / ATCC 201652)</name>
    <name type="common">Common root rot and spot blotch fungus</name>
    <name type="synonym">Bipolaris sorokiniana</name>
    <dbReference type="NCBI Taxonomy" id="665912"/>
    <lineage>
        <taxon>Eukaryota</taxon>
        <taxon>Fungi</taxon>
        <taxon>Dikarya</taxon>
        <taxon>Ascomycota</taxon>
        <taxon>Pezizomycotina</taxon>
        <taxon>Dothideomycetes</taxon>
        <taxon>Pleosporomycetidae</taxon>
        <taxon>Pleosporales</taxon>
        <taxon>Pleosporineae</taxon>
        <taxon>Pleosporaceae</taxon>
        <taxon>Bipolaris</taxon>
    </lineage>
</organism>
<dbReference type="HOGENOM" id="CLU_1749492_0_0_1"/>
<feature type="chain" id="PRO_5004026461" description="Secreted protein" evidence="1">
    <location>
        <begin position="22"/>
        <end position="149"/>
    </location>
</feature>
<evidence type="ECO:0008006" key="4">
    <source>
        <dbReference type="Google" id="ProtNLM"/>
    </source>
</evidence>
<reference evidence="2 3" key="1">
    <citation type="journal article" date="2012" name="PLoS Pathog.">
        <title>Diverse lifestyles and strategies of plant pathogenesis encoded in the genomes of eighteen Dothideomycetes fungi.</title>
        <authorList>
            <person name="Ohm R.A."/>
            <person name="Feau N."/>
            <person name="Henrissat B."/>
            <person name="Schoch C.L."/>
            <person name="Horwitz B.A."/>
            <person name="Barry K.W."/>
            <person name="Condon B.J."/>
            <person name="Copeland A.C."/>
            <person name="Dhillon B."/>
            <person name="Glaser F."/>
            <person name="Hesse C.N."/>
            <person name="Kosti I."/>
            <person name="LaButti K."/>
            <person name="Lindquist E.A."/>
            <person name="Lucas S."/>
            <person name="Salamov A.A."/>
            <person name="Bradshaw R.E."/>
            <person name="Ciuffetti L."/>
            <person name="Hamelin R.C."/>
            <person name="Kema G.H.J."/>
            <person name="Lawrence C."/>
            <person name="Scott J.A."/>
            <person name="Spatafora J.W."/>
            <person name="Turgeon B.G."/>
            <person name="de Wit P.J.G.M."/>
            <person name="Zhong S."/>
            <person name="Goodwin S.B."/>
            <person name="Grigoriev I.V."/>
        </authorList>
    </citation>
    <scope>NUCLEOTIDE SEQUENCE [LARGE SCALE GENOMIC DNA]</scope>
    <source>
        <strain evidence="3">ND90Pr / ATCC 201652</strain>
    </source>
</reference>
<sequence>MVCACFFLPCVCVCAPPPAFGTHLPPCSRSRGRTSPNAHLHTTPHDHNTTKKILDMQTLARRLLHHAIITSIPHLRHLHQLLSSFAHNSATASLNKSPCSTSQACRAVPLLFPHMLYPLHLLRPAAACPDQSSHQKTDARFFLPPKPCT</sequence>
<feature type="signal peptide" evidence="1">
    <location>
        <begin position="1"/>
        <end position="21"/>
    </location>
</feature>
<protein>
    <recommendedName>
        <fullName evidence="4">Secreted protein</fullName>
    </recommendedName>
</protein>
<name>M2T630_COCSN</name>
<dbReference type="GeneID" id="19138644"/>
<dbReference type="Proteomes" id="UP000016934">
    <property type="component" value="Unassembled WGS sequence"/>
</dbReference>
<keyword evidence="1" id="KW-0732">Signal</keyword>
<evidence type="ECO:0000313" key="3">
    <source>
        <dbReference type="Proteomes" id="UP000016934"/>
    </source>
</evidence>
<proteinExistence type="predicted"/>
<gene>
    <name evidence="2" type="ORF">COCSADRAFT_36041</name>
</gene>